<dbReference type="EMBL" id="CM018032">
    <property type="protein sequence ID" value="KAA8546649.1"/>
    <property type="molecule type" value="Genomic_DNA"/>
</dbReference>
<name>A0A5J5BUH8_9ASTE</name>
<organism evidence="2 3">
    <name type="scientific">Nyssa sinensis</name>
    <dbReference type="NCBI Taxonomy" id="561372"/>
    <lineage>
        <taxon>Eukaryota</taxon>
        <taxon>Viridiplantae</taxon>
        <taxon>Streptophyta</taxon>
        <taxon>Embryophyta</taxon>
        <taxon>Tracheophyta</taxon>
        <taxon>Spermatophyta</taxon>
        <taxon>Magnoliopsida</taxon>
        <taxon>eudicotyledons</taxon>
        <taxon>Gunneridae</taxon>
        <taxon>Pentapetalae</taxon>
        <taxon>asterids</taxon>
        <taxon>Cornales</taxon>
        <taxon>Nyssaceae</taxon>
        <taxon>Nyssa</taxon>
    </lineage>
</organism>
<evidence type="ECO:0000256" key="1">
    <source>
        <dbReference type="SAM" id="MobiDB-lite"/>
    </source>
</evidence>
<dbReference type="AlphaFoldDB" id="A0A5J5BUH8"/>
<protein>
    <submittedName>
        <fullName evidence="2">Uncharacterized protein</fullName>
    </submittedName>
</protein>
<evidence type="ECO:0000313" key="2">
    <source>
        <dbReference type="EMBL" id="KAA8546649.1"/>
    </source>
</evidence>
<sequence>MAGAGSAGAVGEFDGWAGAVVMEARVSSGDGGPRWGMEVESVGVGGDCGGDRDGGGDGWQYGGDDDGSVGGAMMMVEVEMAVCGGAAKVEAATWGFGCDGGTVVVMVAVLMGVDGAAAMGDDGVGEHPRKLQTS</sequence>
<proteinExistence type="predicted"/>
<dbReference type="Proteomes" id="UP000325577">
    <property type="component" value="Linkage Group LG1"/>
</dbReference>
<feature type="region of interest" description="Disordered" evidence="1">
    <location>
        <begin position="28"/>
        <end position="63"/>
    </location>
</feature>
<accession>A0A5J5BUH8</accession>
<gene>
    <name evidence="2" type="ORF">F0562_003120</name>
</gene>
<keyword evidence="3" id="KW-1185">Reference proteome</keyword>
<reference evidence="2 3" key="1">
    <citation type="submission" date="2019-09" db="EMBL/GenBank/DDBJ databases">
        <title>A chromosome-level genome assembly of the Chinese tupelo Nyssa sinensis.</title>
        <authorList>
            <person name="Yang X."/>
            <person name="Kang M."/>
            <person name="Yang Y."/>
            <person name="Xiong H."/>
            <person name="Wang M."/>
            <person name="Zhang Z."/>
            <person name="Wang Z."/>
            <person name="Wu H."/>
            <person name="Ma T."/>
            <person name="Liu J."/>
            <person name="Xi Z."/>
        </authorList>
    </citation>
    <scope>NUCLEOTIDE SEQUENCE [LARGE SCALE GENOMIC DNA]</scope>
    <source>
        <strain evidence="2">J267</strain>
        <tissue evidence="2">Leaf</tissue>
    </source>
</reference>
<evidence type="ECO:0000313" key="3">
    <source>
        <dbReference type="Proteomes" id="UP000325577"/>
    </source>
</evidence>